<dbReference type="Pfam" id="PF05724">
    <property type="entry name" value="TPMT"/>
    <property type="match status" value="1"/>
</dbReference>
<accession>A0A4Y9ZGB6</accession>
<evidence type="ECO:0000256" key="3">
    <source>
        <dbReference type="ARBA" id="ARBA00022679"/>
    </source>
</evidence>
<keyword evidence="2" id="KW-0489">Methyltransferase</keyword>
<evidence type="ECO:0000313" key="6">
    <source>
        <dbReference type="Proteomes" id="UP000298327"/>
    </source>
</evidence>
<gene>
    <name evidence="5" type="ORF">EVG20_g519</name>
</gene>
<evidence type="ECO:0000256" key="4">
    <source>
        <dbReference type="ARBA" id="ARBA00022691"/>
    </source>
</evidence>
<dbReference type="OrthoDB" id="276151at2759"/>
<evidence type="ECO:0008006" key="7">
    <source>
        <dbReference type="Google" id="ProtNLM"/>
    </source>
</evidence>
<evidence type="ECO:0000313" key="5">
    <source>
        <dbReference type="EMBL" id="TFY72479.1"/>
    </source>
</evidence>
<organism evidence="5 6">
    <name type="scientific">Dentipellis fragilis</name>
    <dbReference type="NCBI Taxonomy" id="205917"/>
    <lineage>
        <taxon>Eukaryota</taxon>
        <taxon>Fungi</taxon>
        <taxon>Dikarya</taxon>
        <taxon>Basidiomycota</taxon>
        <taxon>Agaricomycotina</taxon>
        <taxon>Agaricomycetes</taxon>
        <taxon>Russulales</taxon>
        <taxon>Hericiaceae</taxon>
        <taxon>Dentipellis</taxon>
    </lineage>
</organism>
<proteinExistence type="predicted"/>
<dbReference type="EMBL" id="SEOQ01000013">
    <property type="protein sequence ID" value="TFY72479.1"/>
    <property type="molecule type" value="Genomic_DNA"/>
</dbReference>
<dbReference type="InterPro" id="IPR008854">
    <property type="entry name" value="TPMT"/>
</dbReference>
<dbReference type="Gene3D" id="3.40.50.150">
    <property type="entry name" value="Vaccinia Virus protein VP39"/>
    <property type="match status" value="1"/>
</dbReference>
<keyword evidence="3" id="KW-0808">Transferase</keyword>
<dbReference type="CDD" id="cd02440">
    <property type="entry name" value="AdoMet_MTases"/>
    <property type="match status" value="1"/>
</dbReference>
<name>A0A4Y9ZGB6_9AGAM</name>
<dbReference type="PROSITE" id="PS51585">
    <property type="entry name" value="SAM_MT_TPMT"/>
    <property type="match status" value="1"/>
</dbReference>
<dbReference type="PANTHER" id="PTHR32183:SF6">
    <property type="entry name" value="CYSTEINE SULFINATE DESULFINASE_CYSTEINE DESULFURASE AND RELATED ENZYMES"/>
    <property type="match status" value="1"/>
</dbReference>
<evidence type="ECO:0000256" key="1">
    <source>
        <dbReference type="ARBA" id="ARBA00022553"/>
    </source>
</evidence>
<evidence type="ECO:0000256" key="2">
    <source>
        <dbReference type="ARBA" id="ARBA00022603"/>
    </source>
</evidence>
<keyword evidence="6" id="KW-1185">Reference proteome</keyword>
<reference evidence="5 6" key="1">
    <citation type="submission" date="2019-02" db="EMBL/GenBank/DDBJ databases">
        <title>Genome sequencing of the rare red list fungi Dentipellis fragilis.</title>
        <authorList>
            <person name="Buettner E."/>
            <person name="Kellner H."/>
        </authorList>
    </citation>
    <scope>NUCLEOTIDE SEQUENCE [LARGE SCALE GENOMIC DNA]</scope>
    <source>
        <strain evidence="5 6">DSM 105465</strain>
    </source>
</reference>
<keyword evidence="4" id="KW-0949">S-adenosyl-L-methionine</keyword>
<dbReference type="InterPro" id="IPR029063">
    <property type="entry name" value="SAM-dependent_MTases_sf"/>
</dbReference>
<sequence>MSSAKVFSNPEALGPEDVMKRLKAFIAERPDQGWDDAWKNGVTPWDAKTVLPPLRDLIESGAVKFPTSGRALVPGCGKGYDAIFIASTLGLDTLAADISPTAVEAANALLASGTVGAPGAKVTFKEADFFKMTLPEDQKFDLIYDYTFFVAISPSRRLEWGRQITALTKPGAYLITLMFPLDQPPDVQGPPNYLRPEHYDEPLKGWTRILYEEPKNSLPTHVGREMIAVWKKNE</sequence>
<protein>
    <recommendedName>
        <fullName evidence="7">Methyltransferase domain-containing protein</fullName>
    </recommendedName>
</protein>
<dbReference type="STRING" id="205917.A0A4Y9ZGB6"/>
<dbReference type="GO" id="GO:0032259">
    <property type="term" value="P:methylation"/>
    <property type="evidence" value="ECO:0007669"/>
    <property type="project" value="UniProtKB-KW"/>
</dbReference>
<keyword evidence="1" id="KW-0597">Phosphoprotein</keyword>
<dbReference type="AlphaFoldDB" id="A0A4Y9ZGB6"/>
<dbReference type="GO" id="GO:0008757">
    <property type="term" value="F:S-adenosylmethionine-dependent methyltransferase activity"/>
    <property type="evidence" value="ECO:0007669"/>
    <property type="project" value="InterPro"/>
</dbReference>
<dbReference type="PANTHER" id="PTHR32183">
    <property type="match status" value="1"/>
</dbReference>
<dbReference type="SUPFAM" id="SSF53335">
    <property type="entry name" value="S-adenosyl-L-methionine-dependent methyltransferases"/>
    <property type="match status" value="1"/>
</dbReference>
<dbReference type="Proteomes" id="UP000298327">
    <property type="component" value="Unassembled WGS sequence"/>
</dbReference>
<comment type="caution">
    <text evidence="5">The sequence shown here is derived from an EMBL/GenBank/DDBJ whole genome shotgun (WGS) entry which is preliminary data.</text>
</comment>